<evidence type="ECO:0000313" key="2">
    <source>
        <dbReference type="EMBL" id="MST55439.1"/>
    </source>
</evidence>
<comment type="caution">
    <text evidence="2">The sequence shown here is derived from an EMBL/GenBank/DDBJ whole genome shotgun (WGS) entry which is preliminary data.</text>
</comment>
<evidence type="ECO:0000259" key="1">
    <source>
        <dbReference type="PROSITE" id="PS50902"/>
    </source>
</evidence>
<evidence type="ECO:0000313" key="3">
    <source>
        <dbReference type="Proteomes" id="UP000473699"/>
    </source>
</evidence>
<dbReference type="Gene3D" id="3.40.50.360">
    <property type="match status" value="1"/>
</dbReference>
<dbReference type="InterPro" id="IPR008254">
    <property type="entry name" value="Flavodoxin/NO_synth"/>
</dbReference>
<dbReference type="EMBL" id="VUNH01000004">
    <property type="protein sequence ID" value="MST55439.1"/>
    <property type="molecule type" value="Genomic_DNA"/>
</dbReference>
<protein>
    <submittedName>
        <fullName evidence="2">Flavodoxin</fullName>
    </submittedName>
</protein>
<organism evidence="2 3">
    <name type="scientific">Pyramidobacter porci</name>
    <dbReference type="NCBI Taxonomy" id="2605789"/>
    <lineage>
        <taxon>Bacteria</taxon>
        <taxon>Thermotogati</taxon>
        <taxon>Synergistota</taxon>
        <taxon>Synergistia</taxon>
        <taxon>Synergistales</taxon>
        <taxon>Dethiosulfovibrionaceae</taxon>
        <taxon>Pyramidobacter</taxon>
    </lineage>
</organism>
<dbReference type="Pfam" id="PF12682">
    <property type="entry name" value="Flavodoxin_4"/>
    <property type="match status" value="1"/>
</dbReference>
<dbReference type="GO" id="GO:0010181">
    <property type="term" value="F:FMN binding"/>
    <property type="evidence" value="ECO:0007669"/>
    <property type="project" value="InterPro"/>
</dbReference>
<proteinExistence type="predicted"/>
<keyword evidence="3" id="KW-1185">Reference proteome</keyword>
<gene>
    <name evidence="2" type="ORF">FYJ74_05245</name>
</gene>
<accession>A0A6L5YB07</accession>
<dbReference type="InterPro" id="IPR029039">
    <property type="entry name" value="Flavoprotein-like_sf"/>
</dbReference>
<name>A0A6L5YB07_9BACT</name>
<dbReference type="Proteomes" id="UP000473699">
    <property type="component" value="Unassembled WGS sequence"/>
</dbReference>
<dbReference type="PROSITE" id="PS50902">
    <property type="entry name" value="FLAVODOXIN_LIKE"/>
    <property type="match status" value="1"/>
</dbReference>
<reference evidence="2 3" key="1">
    <citation type="submission" date="2019-08" db="EMBL/GenBank/DDBJ databases">
        <title>In-depth cultivation of the pig gut microbiome towards novel bacterial diversity and tailored functional studies.</title>
        <authorList>
            <person name="Wylensek D."/>
            <person name="Hitch T.C.A."/>
            <person name="Clavel T."/>
        </authorList>
    </citation>
    <scope>NUCLEOTIDE SEQUENCE [LARGE SCALE GENOMIC DNA]</scope>
    <source>
        <strain evidence="2 3">SM-530-WT-4B</strain>
    </source>
</reference>
<sequence>MTSSQRPIGRDLANEVIPMKKLMMILLALLIVAVGAAAWKWESVVGWLNTSRARVDATAAEKDVLGTTAKNGKKILVAYFSWGGNTRAAARAIHEKIGGDIFEIRTETPYPAGYSDTVTQAKKEKAENIHPPLTASVPDIGDYDLILLGYPIWWFVEPMPIRSFLDAHNLDGKTILPFATSGGSSIQKSVESLRASAPKADIRDGHLCNVTSSIDAWLSEVGAMTGRR</sequence>
<feature type="domain" description="Flavodoxin-like" evidence="1">
    <location>
        <begin position="75"/>
        <end position="228"/>
    </location>
</feature>
<dbReference type="PANTHER" id="PTHR39201">
    <property type="entry name" value="EXPORTED PROTEIN-RELATED"/>
    <property type="match status" value="1"/>
</dbReference>
<dbReference type="SUPFAM" id="SSF52218">
    <property type="entry name" value="Flavoproteins"/>
    <property type="match status" value="1"/>
</dbReference>
<dbReference type="PANTHER" id="PTHR39201:SF1">
    <property type="entry name" value="FLAVODOXIN-LIKE DOMAIN-CONTAINING PROTEIN"/>
    <property type="match status" value="1"/>
</dbReference>
<dbReference type="AlphaFoldDB" id="A0A6L5YB07"/>